<name>V8R461_9PSED</name>
<keyword evidence="3" id="KW-0808">Transferase</keyword>
<dbReference type="PANTHER" id="PTHR23028">
    <property type="entry name" value="ACETYLTRANSFERASE"/>
    <property type="match status" value="1"/>
</dbReference>
<comment type="caution">
    <text evidence="3">The sequence shown here is derived from an EMBL/GenBank/DDBJ whole genome shotgun (WGS) entry which is preliminary data.</text>
</comment>
<dbReference type="AlphaFoldDB" id="V8R461"/>
<keyword evidence="1" id="KW-0812">Transmembrane</keyword>
<feature type="transmembrane region" description="Helical" evidence="1">
    <location>
        <begin position="303"/>
        <end position="323"/>
    </location>
</feature>
<accession>V8R461</accession>
<feature type="transmembrane region" description="Helical" evidence="1">
    <location>
        <begin position="40"/>
        <end position="57"/>
    </location>
</feature>
<evidence type="ECO:0000256" key="1">
    <source>
        <dbReference type="SAM" id="Phobius"/>
    </source>
</evidence>
<gene>
    <name evidence="3" type="ORF">PMO01_19305</name>
</gene>
<reference evidence="3 4" key="1">
    <citation type="journal article" date="2014" name="Genome Announc.">
        <title>Draft Genome Sequence of Pseudomonas moraviensis R28-S.</title>
        <authorList>
            <person name="Hunter S.S."/>
            <person name="Yano H."/>
            <person name="Loftie-Eaton W."/>
            <person name="Hughes J."/>
            <person name="De Gelder L."/>
            <person name="Stragier P."/>
            <person name="De Vos P."/>
            <person name="Settles M.L."/>
            <person name="Top E.M."/>
        </authorList>
    </citation>
    <scope>NUCLEOTIDE SEQUENCE [LARGE SCALE GENOMIC DNA]</scope>
    <source>
        <strain evidence="4">R28</strain>
    </source>
</reference>
<feature type="transmembrane region" description="Helical" evidence="1">
    <location>
        <begin position="222"/>
        <end position="242"/>
    </location>
</feature>
<feature type="transmembrane region" description="Helical" evidence="1">
    <location>
        <begin position="167"/>
        <end position="185"/>
    </location>
</feature>
<protein>
    <submittedName>
        <fullName evidence="3">Acyltransferase</fullName>
    </submittedName>
</protein>
<dbReference type="InterPro" id="IPR002656">
    <property type="entry name" value="Acyl_transf_3_dom"/>
</dbReference>
<evidence type="ECO:0000259" key="2">
    <source>
        <dbReference type="Pfam" id="PF01757"/>
    </source>
</evidence>
<dbReference type="EMBL" id="AYMZ01000008">
    <property type="protein sequence ID" value="ETF06448.1"/>
    <property type="molecule type" value="Genomic_DNA"/>
</dbReference>
<dbReference type="InterPro" id="IPR050879">
    <property type="entry name" value="Acyltransferase_3"/>
</dbReference>
<dbReference type="PATRIC" id="fig|1395516.4.peg.3921"/>
<feature type="transmembrane region" description="Helical" evidence="1">
    <location>
        <begin position="191"/>
        <end position="210"/>
    </location>
</feature>
<evidence type="ECO:0000313" key="3">
    <source>
        <dbReference type="EMBL" id="ETF06448.1"/>
    </source>
</evidence>
<keyword evidence="1" id="KW-1133">Transmembrane helix</keyword>
<dbReference type="Pfam" id="PF01757">
    <property type="entry name" value="Acyl_transf_3"/>
    <property type="match status" value="1"/>
</dbReference>
<keyword evidence="3" id="KW-0012">Acyltransferase</keyword>
<organism evidence="3 4">
    <name type="scientific">Pseudomonas moraviensis R28-S</name>
    <dbReference type="NCBI Taxonomy" id="1395516"/>
    <lineage>
        <taxon>Bacteria</taxon>
        <taxon>Pseudomonadati</taxon>
        <taxon>Pseudomonadota</taxon>
        <taxon>Gammaproteobacteria</taxon>
        <taxon>Pseudomonadales</taxon>
        <taxon>Pseudomonadaceae</taxon>
        <taxon>Pseudomonas</taxon>
    </lineage>
</organism>
<dbReference type="eggNOG" id="COG1835">
    <property type="taxonomic scope" value="Bacteria"/>
</dbReference>
<sequence>MQHKDNNLNLLRLVAALMVLYAHSFDLYGNLPVGFMDSTYGSLGVNIFFIISGYLIVKSWDSMPHARAFLMKRSLRIFPALIVVVVASAFILGPLLSTLTVREYFAQPLTWDYLRNIFLKPVFILPGVLENANIPGVVNGSLWSLPIEFFMYLVVMGLGIAFKGGRWIHTAATALFAAIVIFWCWRETPLVVIYGTGVQYVFLTGIYFMIGACYAKWRLERWFSLSGVCVLIMATILLAPYVQVSKGLLWFTLPYVVLAYGLSRSWLGSWVNRIGDCSYGVYIYAFPVQQFVLFKFPDISYPLYLGVTIVFTLILGYLSWHLVEKRMLTFKSRLSVRADKAEPVLIPENGKT</sequence>
<dbReference type="Proteomes" id="UP000024771">
    <property type="component" value="Chromosome"/>
</dbReference>
<evidence type="ECO:0000313" key="4">
    <source>
        <dbReference type="Proteomes" id="UP000024771"/>
    </source>
</evidence>
<keyword evidence="1" id="KW-0472">Membrane</keyword>
<feature type="domain" description="Acyltransferase 3" evidence="2">
    <location>
        <begin position="6"/>
        <end position="320"/>
    </location>
</feature>
<dbReference type="GO" id="GO:0016747">
    <property type="term" value="F:acyltransferase activity, transferring groups other than amino-acyl groups"/>
    <property type="evidence" value="ECO:0007669"/>
    <property type="project" value="InterPro"/>
</dbReference>
<feature type="transmembrane region" description="Helical" evidence="1">
    <location>
        <begin position="143"/>
        <end position="162"/>
    </location>
</feature>
<feature type="transmembrane region" description="Helical" evidence="1">
    <location>
        <begin position="77"/>
        <end position="96"/>
    </location>
</feature>
<dbReference type="HOGENOM" id="CLU_005679_0_1_6"/>
<proteinExistence type="predicted"/>
<dbReference type="RefSeq" id="WP_024013864.1">
    <property type="nucleotide sequence ID" value="NZ_CM002330.1"/>
</dbReference>